<evidence type="ECO:0000256" key="8">
    <source>
        <dbReference type="ARBA" id="ARBA00073774"/>
    </source>
</evidence>
<evidence type="ECO:0000256" key="7">
    <source>
        <dbReference type="ARBA" id="ARBA00023204"/>
    </source>
</evidence>
<feature type="compositionally biased region" description="Basic and acidic residues" evidence="9">
    <location>
        <begin position="138"/>
        <end position="149"/>
    </location>
</feature>
<keyword evidence="7" id="KW-0234">DNA repair</keyword>
<evidence type="ECO:0000256" key="1">
    <source>
        <dbReference type="ARBA" id="ARBA00007094"/>
    </source>
</evidence>
<keyword evidence="5" id="KW-0067">ATP-binding</keyword>
<keyword evidence="6" id="KW-0238">DNA-binding</keyword>
<dbReference type="InterPro" id="IPR007860">
    <property type="entry name" value="DNA_mmatch_repair_MutS_con_dom"/>
</dbReference>
<keyword evidence="4" id="KW-0227">DNA damage</keyword>
<dbReference type="EMBL" id="CAAE01014993">
    <property type="protein sequence ID" value="CAG07807.1"/>
    <property type="molecule type" value="Genomic_DNA"/>
</dbReference>
<dbReference type="InterPro" id="IPR045076">
    <property type="entry name" value="MutS"/>
</dbReference>
<dbReference type="AlphaFoldDB" id="Q4RUX5"/>
<dbReference type="GO" id="GO:0006312">
    <property type="term" value="P:mitotic recombination"/>
    <property type="evidence" value="ECO:0007669"/>
    <property type="project" value="TreeGrafter"/>
</dbReference>
<dbReference type="GO" id="GO:0005524">
    <property type="term" value="F:ATP binding"/>
    <property type="evidence" value="ECO:0007669"/>
    <property type="project" value="UniProtKB-KW"/>
</dbReference>
<feature type="compositionally biased region" description="Polar residues" evidence="9">
    <location>
        <begin position="24"/>
        <end position="35"/>
    </location>
</feature>
<dbReference type="KEGG" id="tng:GSTEN00028602G001"/>
<feature type="domain" description="DNA mismatch repair protein MutS-like N-terminal" evidence="10">
    <location>
        <begin position="215"/>
        <end position="325"/>
    </location>
</feature>
<evidence type="ECO:0000256" key="3">
    <source>
        <dbReference type="ARBA" id="ARBA00022741"/>
    </source>
</evidence>
<name>Q4RUX5_TETNG</name>
<sequence>MPKSVKKSCITQASISRYFVGVNSNSSKETSNLSRNKQKHSPGGDEFGLPGKRAKLSLEDHQEAFRPVFYQNNEGVCLFRLHFNIYDNPWRQTCFFNSSESTSTPDQGASSVCSSTLEKLKSFACLTSESSVGPGATGKDRSTENDAQKNVRKKIKNKHGELENEEEESRSWVTDYELGFTSGGKDAHAGDSSPPSNPVARPRRSKNVHASRVYTPLEQQVIQLKEQHKDALLAVECGYKYRFFGDDAEIAAKELNIFCHLDHNFMTCSIPTHRLFVHVRRLVSQGHKVGVVKQTETSAIKASGTSRNSLFTRQLSGLYTKSTLVGEGLLFLIDVNPVCRLGDVEEGSSSREAVSDPPESFLLCISETWDKPRKQLTVGLVAVQPSTGDVLVDSFPDGSSRSELEGRVVKLNPAEIIIPSDASEATHRLIQSIANARCTRSTGDGDLKPNPSRNLSQPVALPFGSSFVARELVPGDGLLWALPAIALCCENEMRKKEWMGWDDWLDK</sequence>
<dbReference type="PANTHER" id="PTHR11361">
    <property type="entry name" value="DNA MISMATCH REPAIR PROTEIN MUTS FAMILY MEMBER"/>
    <property type="match status" value="1"/>
</dbReference>
<dbReference type="InterPro" id="IPR007695">
    <property type="entry name" value="DNA_mismatch_repair_MutS-lik_N"/>
</dbReference>
<evidence type="ECO:0000256" key="5">
    <source>
        <dbReference type="ARBA" id="ARBA00022840"/>
    </source>
</evidence>
<dbReference type="Pfam" id="PF05188">
    <property type="entry name" value="MutS_II"/>
    <property type="match status" value="1"/>
</dbReference>
<feature type="domain" description="DNA mismatch repair protein MutS connector" evidence="11">
    <location>
        <begin position="361"/>
        <end position="436"/>
    </location>
</feature>
<evidence type="ECO:0000256" key="6">
    <source>
        <dbReference type="ARBA" id="ARBA00023125"/>
    </source>
</evidence>
<evidence type="ECO:0000256" key="2">
    <source>
        <dbReference type="ARBA" id="ARBA00022151"/>
    </source>
</evidence>
<dbReference type="SUPFAM" id="SSF53150">
    <property type="entry name" value="DNA repair protein MutS, domain II"/>
    <property type="match status" value="1"/>
</dbReference>
<evidence type="ECO:0000259" key="10">
    <source>
        <dbReference type="Pfam" id="PF01624"/>
    </source>
</evidence>
<dbReference type="GO" id="GO:0030983">
    <property type="term" value="F:mismatched DNA binding"/>
    <property type="evidence" value="ECO:0007669"/>
    <property type="project" value="InterPro"/>
</dbReference>
<dbReference type="GO" id="GO:0140664">
    <property type="term" value="F:ATP-dependent DNA damage sensor activity"/>
    <property type="evidence" value="ECO:0007669"/>
    <property type="project" value="InterPro"/>
</dbReference>
<gene>
    <name evidence="12" type="ORF">GSTENG00028602001</name>
</gene>
<dbReference type="InterPro" id="IPR036678">
    <property type="entry name" value="MutS_con_dom_sf"/>
</dbReference>
<proteinExistence type="inferred from homology"/>
<comment type="caution">
    <text evidence="12">The sequence shown here is derived from an EMBL/GenBank/DDBJ whole genome shotgun (WGS) entry which is preliminary data.</text>
</comment>
<comment type="similarity">
    <text evidence="1">Belongs to the DNA mismatch repair MutS family. MSH3 subfamily.</text>
</comment>
<dbReference type="SUPFAM" id="SSF55271">
    <property type="entry name" value="DNA repair protein MutS, domain I"/>
    <property type="match status" value="1"/>
</dbReference>
<dbReference type="PANTHER" id="PTHR11361:SF122">
    <property type="entry name" value="DNA MISMATCH REPAIR PROTEIN MSH3"/>
    <property type="match status" value="1"/>
</dbReference>
<reference evidence="12" key="1">
    <citation type="journal article" date="2004" name="Nature">
        <title>Genome duplication in the teleost fish Tetraodon nigroviridis reveals the early vertebrate proto-karyotype.</title>
        <authorList>
            <person name="Jaillon O."/>
            <person name="Aury J.-M."/>
            <person name="Brunet F."/>
            <person name="Petit J.-L."/>
            <person name="Stange-Thomann N."/>
            <person name="Mauceli E."/>
            <person name="Bouneau L."/>
            <person name="Fischer C."/>
            <person name="Ozouf-Costaz C."/>
            <person name="Bernot A."/>
            <person name="Nicaud S."/>
            <person name="Jaffe D."/>
            <person name="Fisher S."/>
            <person name="Lutfalla G."/>
            <person name="Dossat C."/>
            <person name="Segurens B."/>
            <person name="Dasilva C."/>
            <person name="Salanoubat M."/>
            <person name="Levy M."/>
            <person name="Boudet N."/>
            <person name="Castellano S."/>
            <person name="Anthouard V."/>
            <person name="Jubin C."/>
            <person name="Castelli V."/>
            <person name="Katinka M."/>
            <person name="Vacherie B."/>
            <person name="Biemont C."/>
            <person name="Skalli Z."/>
            <person name="Cattolico L."/>
            <person name="Poulain J."/>
            <person name="De Berardinis V."/>
            <person name="Cruaud C."/>
            <person name="Duprat S."/>
            <person name="Brottier P."/>
            <person name="Coutanceau J.-P."/>
            <person name="Gouzy J."/>
            <person name="Parra G."/>
            <person name="Lardier G."/>
            <person name="Chapple C."/>
            <person name="McKernan K.J."/>
            <person name="McEwan P."/>
            <person name="Bosak S."/>
            <person name="Kellis M."/>
            <person name="Volff J.-N."/>
            <person name="Guigo R."/>
            <person name="Zody M.C."/>
            <person name="Mesirov J."/>
            <person name="Lindblad-Toh K."/>
            <person name="Birren B."/>
            <person name="Nusbaum C."/>
            <person name="Kahn D."/>
            <person name="Robinson-Rechavi M."/>
            <person name="Laudet V."/>
            <person name="Schachter V."/>
            <person name="Quetier F."/>
            <person name="Saurin W."/>
            <person name="Scarpelli C."/>
            <person name="Wincker P."/>
            <person name="Lander E.S."/>
            <person name="Weissenbach J."/>
            <person name="Roest Crollius H."/>
        </authorList>
    </citation>
    <scope>NUCLEOTIDE SEQUENCE [LARGE SCALE GENOMIC DNA]</scope>
</reference>
<dbReference type="InterPro" id="IPR016151">
    <property type="entry name" value="DNA_mismatch_repair_MutS_N"/>
</dbReference>
<dbReference type="OrthoDB" id="121051at2759"/>
<evidence type="ECO:0000256" key="4">
    <source>
        <dbReference type="ARBA" id="ARBA00022763"/>
    </source>
</evidence>
<dbReference type="FunFam" id="3.40.1170.10:FF:000004">
    <property type="entry name" value="DNA mismatch repair protein"/>
    <property type="match status" value="1"/>
</dbReference>
<feature type="region of interest" description="Disordered" evidence="9">
    <location>
        <begin position="182"/>
        <end position="209"/>
    </location>
</feature>
<dbReference type="GO" id="GO:0006298">
    <property type="term" value="P:mismatch repair"/>
    <property type="evidence" value="ECO:0007669"/>
    <property type="project" value="InterPro"/>
</dbReference>
<evidence type="ECO:0000313" key="12">
    <source>
        <dbReference type="EMBL" id="CAG07807.1"/>
    </source>
</evidence>
<dbReference type="Pfam" id="PF01624">
    <property type="entry name" value="MutS_I"/>
    <property type="match status" value="1"/>
</dbReference>
<dbReference type="GO" id="GO:0005634">
    <property type="term" value="C:nucleus"/>
    <property type="evidence" value="ECO:0007669"/>
    <property type="project" value="TreeGrafter"/>
</dbReference>
<accession>Q4RUX5</accession>
<protein>
    <recommendedName>
        <fullName evidence="2 8">DNA mismatch repair protein MSH3</fullName>
    </recommendedName>
    <alternativeName>
        <fullName evidence="2 8">DNA mismatch repair protein MSH3</fullName>
    </alternativeName>
</protein>
<feature type="region of interest" description="Disordered" evidence="9">
    <location>
        <begin position="130"/>
        <end position="170"/>
    </location>
</feature>
<evidence type="ECO:0000256" key="9">
    <source>
        <dbReference type="SAM" id="MobiDB-lite"/>
    </source>
</evidence>
<reference evidence="12" key="2">
    <citation type="submission" date="2004-02" db="EMBL/GenBank/DDBJ databases">
        <authorList>
            <consortium name="Genoscope"/>
            <consortium name="Whitehead Institute Centre for Genome Research"/>
        </authorList>
    </citation>
    <scope>NUCLEOTIDE SEQUENCE</scope>
</reference>
<keyword evidence="3" id="KW-0547">Nucleotide-binding</keyword>
<dbReference type="GO" id="GO:0016447">
    <property type="term" value="P:somatic recombination of immunoglobulin gene segments"/>
    <property type="evidence" value="ECO:0007669"/>
    <property type="project" value="TreeGrafter"/>
</dbReference>
<dbReference type="Gene3D" id="3.40.1170.10">
    <property type="entry name" value="DNA repair protein MutS, domain I"/>
    <property type="match status" value="1"/>
</dbReference>
<organism evidence="12">
    <name type="scientific">Tetraodon nigroviridis</name>
    <name type="common">Spotted green pufferfish</name>
    <name type="synonym">Chelonodon nigroviridis</name>
    <dbReference type="NCBI Taxonomy" id="99883"/>
    <lineage>
        <taxon>Eukaryota</taxon>
        <taxon>Metazoa</taxon>
        <taxon>Chordata</taxon>
        <taxon>Craniata</taxon>
        <taxon>Vertebrata</taxon>
        <taxon>Euteleostomi</taxon>
        <taxon>Actinopterygii</taxon>
        <taxon>Neopterygii</taxon>
        <taxon>Teleostei</taxon>
        <taxon>Neoteleostei</taxon>
        <taxon>Acanthomorphata</taxon>
        <taxon>Eupercaria</taxon>
        <taxon>Tetraodontiformes</taxon>
        <taxon>Tetradontoidea</taxon>
        <taxon>Tetraodontidae</taxon>
        <taxon>Tetraodon</taxon>
    </lineage>
</organism>
<dbReference type="Gene3D" id="3.30.420.110">
    <property type="entry name" value="MutS, connector domain"/>
    <property type="match status" value="1"/>
</dbReference>
<feature type="region of interest" description="Disordered" evidence="9">
    <location>
        <begin position="24"/>
        <end position="51"/>
    </location>
</feature>
<evidence type="ECO:0000259" key="11">
    <source>
        <dbReference type="Pfam" id="PF05188"/>
    </source>
</evidence>